<protein>
    <submittedName>
        <fullName evidence="1">Uncharacterized protein</fullName>
    </submittedName>
</protein>
<keyword evidence="2" id="KW-1185">Reference proteome</keyword>
<dbReference type="EMBL" id="FOJG01000001">
    <property type="protein sequence ID" value="SEW33494.1"/>
    <property type="molecule type" value="Genomic_DNA"/>
</dbReference>
<evidence type="ECO:0000313" key="2">
    <source>
        <dbReference type="Proteomes" id="UP000199310"/>
    </source>
</evidence>
<name>A0A1I0QZR4_9BACT</name>
<evidence type="ECO:0000313" key="1">
    <source>
        <dbReference type="EMBL" id="SEW33494.1"/>
    </source>
</evidence>
<gene>
    <name evidence="1" type="ORF">SAMN04488122_1976</name>
</gene>
<sequence>MLLLNLQNKAQNTPMRKVKSVTFAPDYNNYVTHKETVLCRQKKYR</sequence>
<dbReference type="AlphaFoldDB" id="A0A1I0QZR4"/>
<reference evidence="2" key="1">
    <citation type="submission" date="2016-10" db="EMBL/GenBank/DDBJ databases">
        <authorList>
            <person name="Varghese N."/>
            <person name="Submissions S."/>
        </authorList>
    </citation>
    <scope>NUCLEOTIDE SEQUENCE [LARGE SCALE GENOMIC DNA]</scope>
    <source>
        <strain evidence="2">DSM 3695</strain>
    </source>
</reference>
<accession>A0A1I0QZR4</accession>
<organism evidence="1 2">
    <name type="scientific">Chitinophaga arvensicola</name>
    <dbReference type="NCBI Taxonomy" id="29529"/>
    <lineage>
        <taxon>Bacteria</taxon>
        <taxon>Pseudomonadati</taxon>
        <taxon>Bacteroidota</taxon>
        <taxon>Chitinophagia</taxon>
        <taxon>Chitinophagales</taxon>
        <taxon>Chitinophagaceae</taxon>
        <taxon>Chitinophaga</taxon>
    </lineage>
</organism>
<dbReference type="Proteomes" id="UP000199310">
    <property type="component" value="Unassembled WGS sequence"/>
</dbReference>
<proteinExistence type="predicted"/>